<feature type="region of interest" description="Disordered" evidence="1">
    <location>
        <begin position="302"/>
        <end position="326"/>
    </location>
</feature>
<dbReference type="RefSeq" id="WP_160296107.1">
    <property type="nucleotide sequence ID" value="NZ_JAFFSY010000003.1"/>
</dbReference>
<feature type="compositionally biased region" description="Basic and acidic residues" evidence="1">
    <location>
        <begin position="303"/>
        <end position="326"/>
    </location>
</feature>
<keyword evidence="3" id="KW-0378">Hydrolase</keyword>
<proteinExistence type="predicted"/>
<evidence type="ECO:0000313" key="4">
    <source>
        <dbReference type="Proteomes" id="UP001200604"/>
    </source>
</evidence>
<evidence type="ECO:0000259" key="2">
    <source>
        <dbReference type="Pfam" id="PF00561"/>
    </source>
</evidence>
<dbReference type="GO" id="GO:0016787">
    <property type="term" value="F:hydrolase activity"/>
    <property type="evidence" value="ECO:0007669"/>
    <property type="project" value="UniProtKB-KW"/>
</dbReference>
<dbReference type="EMBL" id="JAKJKU010000004">
    <property type="protein sequence ID" value="MCF6774650.1"/>
    <property type="molecule type" value="Genomic_DNA"/>
</dbReference>
<gene>
    <name evidence="3" type="ORF">L3H44_09575</name>
</gene>
<dbReference type="InterPro" id="IPR000073">
    <property type="entry name" value="AB_hydrolase_1"/>
</dbReference>
<dbReference type="Proteomes" id="UP001200604">
    <property type="component" value="Unassembled WGS sequence"/>
</dbReference>
<reference evidence="3 4" key="1">
    <citation type="submission" date="2022-01" db="EMBL/GenBank/DDBJ databases">
        <title>Identification and Characterization of Corynebacterium sp.</title>
        <authorList>
            <person name="Luo Q."/>
            <person name="Qu P."/>
            <person name="Chen Q."/>
        </authorList>
    </citation>
    <scope>NUCLEOTIDE SEQUENCE [LARGE SCALE GENOMIC DNA]</scope>
    <source>
        <strain evidence="3 4">MC-12</strain>
    </source>
</reference>
<keyword evidence="4" id="KW-1185">Reference proteome</keyword>
<dbReference type="Pfam" id="PF00561">
    <property type="entry name" value="Abhydrolase_1"/>
    <property type="match status" value="1"/>
</dbReference>
<protein>
    <submittedName>
        <fullName evidence="3">Alpha/beta fold hydrolase</fullName>
    </submittedName>
</protein>
<evidence type="ECO:0000313" key="3">
    <source>
        <dbReference type="EMBL" id="MCF6774650.1"/>
    </source>
</evidence>
<accession>A0ABS9HNM2</accession>
<dbReference type="GeneID" id="92727563"/>
<dbReference type="InterPro" id="IPR029058">
    <property type="entry name" value="AB_hydrolase_fold"/>
</dbReference>
<dbReference type="SUPFAM" id="SSF53474">
    <property type="entry name" value="alpha/beta-Hydrolases"/>
    <property type="match status" value="1"/>
</dbReference>
<feature type="domain" description="AB hydrolase-1" evidence="2">
    <location>
        <begin position="76"/>
        <end position="166"/>
    </location>
</feature>
<comment type="caution">
    <text evidence="3">The sequence shown here is derived from an EMBL/GenBank/DDBJ whole genome shotgun (WGS) entry which is preliminary data.</text>
</comment>
<name>A0ABS9HNM2_9CORY</name>
<sequence>MSRRLREAMTAHPLHVNPRILRPRGHQWAGSSRVHPYTDEGGRFHRGERIPAMAHVPDMGRVPEQDFSPLADDEKPPLLCVHGMIGAKGNWEVLVRYITDRRAFYVDYGEAGTAPVDECVDELAEQIIELSQKIHARELILLGHSRGGLIALLAASRPEVQRVVSIRRIIGLGAHFSGIPRWKLLPKDVSSYGPVLSVFFRLTHRFAYWAVGASAEDQFKDSSDLQRALRGVDRSIEVLPIASSTDYIVSPSAAFDVPTDHVTPVLLQDYFPGARILHNLLPRDGRAIAMVKAAVAKAPIRGESNRGDSIREDSTRENSIRGAKEQ</sequence>
<evidence type="ECO:0000256" key="1">
    <source>
        <dbReference type="SAM" id="MobiDB-lite"/>
    </source>
</evidence>
<dbReference type="Gene3D" id="3.40.50.1820">
    <property type="entry name" value="alpha/beta hydrolase"/>
    <property type="match status" value="1"/>
</dbReference>
<organism evidence="3 4">
    <name type="scientific">Corynebacterium parakroppenstedtii</name>
    <dbReference type="NCBI Taxonomy" id="2828363"/>
    <lineage>
        <taxon>Bacteria</taxon>
        <taxon>Bacillati</taxon>
        <taxon>Actinomycetota</taxon>
        <taxon>Actinomycetes</taxon>
        <taxon>Mycobacteriales</taxon>
        <taxon>Corynebacteriaceae</taxon>
        <taxon>Corynebacterium</taxon>
    </lineage>
</organism>